<dbReference type="InterPro" id="IPR006094">
    <property type="entry name" value="Oxid_FAD_bind_N"/>
</dbReference>
<dbReference type="PANTHER" id="PTHR42973">
    <property type="entry name" value="BINDING OXIDOREDUCTASE, PUTATIVE (AFU_ORTHOLOGUE AFUA_1G17690)-RELATED"/>
    <property type="match status" value="1"/>
</dbReference>
<evidence type="ECO:0000313" key="8">
    <source>
        <dbReference type="Proteomes" id="UP000257451"/>
    </source>
</evidence>
<accession>A0A3E2MU53</accession>
<protein>
    <submittedName>
        <fullName evidence="7">6-hydroxy-D-nicotine oxidase</fullName>
        <ecNumber evidence="7">1.5.3.6</ecNumber>
    </submittedName>
</protein>
<evidence type="ECO:0000256" key="3">
    <source>
        <dbReference type="ARBA" id="ARBA00022630"/>
    </source>
</evidence>
<dbReference type="EC" id="1.5.3.6" evidence="7"/>
<dbReference type="InterPro" id="IPR036318">
    <property type="entry name" value="FAD-bd_PCMH-like_sf"/>
</dbReference>
<evidence type="ECO:0000256" key="2">
    <source>
        <dbReference type="ARBA" id="ARBA00005466"/>
    </source>
</evidence>
<evidence type="ECO:0000313" key="7">
    <source>
        <dbReference type="EMBL" id="RFZ39554.1"/>
    </source>
</evidence>
<evidence type="ECO:0000256" key="4">
    <source>
        <dbReference type="ARBA" id="ARBA00022827"/>
    </source>
</evidence>
<dbReference type="EMBL" id="PEDF01000101">
    <property type="protein sequence ID" value="RFZ39554.1"/>
    <property type="molecule type" value="Genomic_DNA"/>
</dbReference>
<name>A0A3E2MU53_MYCMR</name>
<keyword evidence="5 7" id="KW-0560">Oxidoreductase</keyword>
<reference evidence="7 8" key="1">
    <citation type="journal article" date="2018" name="Sci. Rep.">
        <title>Extensive genomic diversity among Mycobacterium marinum strains revealed by whole genome sequencing.</title>
        <authorList>
            <person name="Das S."/>
            <person name="Pettersson B.M."/>
            <person name="Behra P.R."/>
            <person name="Mallick A."/>
            <person name="Cheramie M."/>
            <person name="Ramesh M."/>
            <person name="Shirreff L."/>
            <person name="DuCote T."/>
            <person name="Dasgupta S."/>
            <person name="Ennis D.G."/>
            <person name="Kirsebom L.A."/>
        </authorList>
    </citation>
    <scope>NUCLEOTIDE SEQUENCE [LARGE SCALE GENOMIC DNA]</scope>
    <source>
        <strain evidence="7 8">Davis1</strain>
    </source>
</reference>
<dbReference type="Gene3D" id="3.30.43.10">
    <property type="entry name" value="Uridine Diphospho-n-acetylenolpyruvylglucosamine Reductase, domain 2"/>
    <property type="match status" value="1"/>
</dbReference>
<dbReference type="InterPro" id="IPR016166">
    <property type="entry name" value="FAD-bd_PCMH"/>
</dbReference>
<evidence type="ECO:0000259" key="6">
    <source>
        <dbReference type="PROSITE" id="PS51387"/>
    </source>
</evidence>
<sequence length="474" mass="50438">MALEACDFRTLENLCPGRVGAPGSPLYEAGRRVFSRAGRIRSPAAVLRPADRNQVAAIMAWANAAGIRLSIRSGGHSFDGFPVRDDGVLLDLRGLSAVRYAPSGYLHAMTGATVGDIARALDGTGRAMPIGECPTVGVGGLVLGGGFGQCTRHFGLTSDFLAEATVVTASGQIHVTNAVTNANLFWGLRGGAGCVGIVTDLVFHTVPIQQVTGVTLGWSWDAAVEAILLFTQLMHTAPSELDLQLSIRTTGADRYADEASAGPADVIPGTPRVRIDGQFLGNQDDARSLMRPLLEHPAALHASIREESFFDAVFVSNDFLHDPAPATLRPHRIASDIGRGALGAVEAAAIVRQINELQFAPELPGGAVSIEAINGAVAAFTPQETAFFHRGQDFVYHWALGDRLPADAGLAARHDALLQEIRHDLAGVLTGGRYVNYADILDTPNDWWGDNTDQLMSVVQEHDPDRILISRLNP</sequence>
<gene>
    <name evidence="7" type="ORF">DAVIS_03284</name>
</gene>
<comment type="caution">
    <text evidence="7">The sequence shown here is derived from an EMBL/GenBank/DDBJ whole genome shotgun (WGS) entry which is preliminary data.</text>
</comment>
<dbReference type="Pfam" id="PF01565">
    <property type="entry name" value="FAD_binding_4"/>
    <property type="match status" value="1"/>
</dbReference>
<organism evidence="7 8">
    <name type="scientific">Mycobacterium marinum</name>
    <dbReference type="NCBI Taxonomy" id="1781"/>
    <lineage>
        <taxon>Bacteria</taxon>
        <taxon>Bacillati</taxon>
        <taxon>Actinomycetota</taxon>
        <taxon>Actinomycetes</taxon>
        <taxon>Mycobacteriales</taxon>
        <taxon>Mycobacteriaceae</taxon>
        <taxon>Mycobacterium</taxon>
        <taxon>Mycobacterium ulcerans group</taxon>
    </lineage>
</organism>
<evidence type="ECO:0000256" key="5">
    <source>
        <dbReference type="ARBA" id="ARBA00023002"/>
    </source>
</evidence>
<evidence type="ECO:0000256" key="1">
    <source>
        <dbReference type="ARBA" id="ARBA00001974"/>
    </source>
</evidence>
<keyword evidence="4" id="KW-0274">FAD</keyword>
<comment type="cofactor">
    <cofactor evidence="1">
        <name>FAD</name>
        <dbReference type="ChEBI" id="CHEBI:57692"/>
    </cofactor>
</comment>
<comment type="similarity">
    <text evidence="2">Belongs to the oxygen-dependent FAD-linked oxidoreductase family.</text>
</comment>
<dbReference type="SUPFAM" id="SSF56176">
    <property type="entry name" value="FAD-binding/transporter-associated domain-like"/>
    <property type="match status" value="1"/>
</dbReference>
<dbReference type="InterPro" id="IPR016169">
    <property type="entry name" value="FAD-bd_PCMH_sub2"/>
</dbReference>
<dbReference type="GO" id="GO:0018530">
    <property type="term" value="F:(R)-6-hydroxynicotine oxidase activity"/>
    <property type="evidence" value="ECO:0007669"/>
    <property type="project" value="UniProtKB-EC"/>
</dbReference>
<dbReference type="Gene3D" id="3.30.465.10">
    <property type="match status" value="1"/>
</dbReference>
<dbReference type="PANTHER" id="PTHR42973:SF39">
    <property type="entry name" value="FAD-BINDING PCMH-TYPE DOMAIN-CONTAINING PROTEIN"/>
    <property type="match status" value="1"/>
</dbReference>
<proteinExistence type="inferred from homology"/>
<dbReference type="AlphaFoldDB" id="A0A3E2MU53"/>
<keyword evidence="3" id="KW-0285">Flavoprotein</keyword>
<dbReference type="PROSITE" id="PS51387">
    <property type="entry name" value="FAD_PCMH"/>
    <property type="match status" value="1"/>
</dbReference>
<dbReference type="Gene3D" id="3.40.462.20">
    <property type="match status" value="1"/>
</dbReference>
<dbReference type="GO" id="GO:0071949">
    <property type="term" value="F:FAD binding"/>
    <property type="evidence" value="ECO:0007669"/>
    <property type="project" value="InterPro"/>
</dbReference>
<dbReference type="InterPro" id="IPR050416">
    <property type="entry name" value="FAD-linked_Oxidoreductase"/>
</dbReference>
<feature type="domain" description="FAD-binding PCMH-type" evidence="6">
    <location>
        <begin position="39"/>
        <end position="208"/>
    </location>
</feature>
<dbReference type="Proteomes" id="UP000257451">
    <property type="component" value="Unassembled WGS sequence"/>
</dbReference>
<dbReference type="InterPro" id="IPR016167">
    <property type="entry name" value="FAD-bd_PCMH_sub1"/>
</dbReference>